<dbReference type="HOGENOM" id="CLU_092678_0_0_2"/>
<evidence type="ECO:0000259" key="4">
    <source>
        <dbReference type="Pfam" id="PF24278"/>
    </source>
</evidence>
<name>D2S2V2_HALTV</name>
<dbReference type="EMBL" id="CP001863">
    <property type="protein sequence ID" value="ADB63699.1"/>
    <property type="molecule type" value="Genomic_DNA"/>
</dbReference>
<organism evidence="5 6">
    <name type="scientific">Haloterrigena turkmenica (strain ATCC 51198 / DSM 5511 / JCM 9101 / NCIMB 13204 / VKM B-1734 / 4k)</name>
    <name type="common">Halococcus turkmenicus</name>
    <dbReference type="NCBI Taxonomy" id="543526"/>
    <lineage>
        <taxon>Archaea</taxon>
        <taxon>Methanobacteriati</taxon>
        <taxon>Methanobacteriota</taxon>
        <taxon>Stenosarchaea group</taxon>
        <taxon>Halobacteria</taxon>
        <taxon>Halobacteriales</taxon>
        <taxon>Natrialbaceae</taxon>
        <taxon>Haloterrigena</taxon>
    </lineage>
</organism>
<keyword evidence="1" id="KW-0805">Transcription regulation</keyword>
<protein>
    <submittedName>
        <fullName evidence="5">Bacterio-opsin activator HTH domain protein</fullName>
    </submittedName>
</protein>
<accession>D2S2V2</accession>
<dbReference type="Pfam" id="PF24278">
    <property type="entry name" value="HVO_0513_N"/>
    <property type="match status" value="1"/>
</dbReference>
<evidence type="ECO:0000259" key="3">
    <source>
        <dbReference type="Pfam" id="PF04967"/>
    </source>
</evidence>
<keyword evidence="5" id="KW-0614">Plasmid</keyword>
<dbReference type="AlphaFoldDB" id="D2S2V2"/>
<keyword evidence="6" id="KW-1185">Reference proteome</keyword>
<dbReference type="InterPro" id="IPR056493">
    <property type="entry name" value="HVO_0513_N"/>
</dbReference>
<dbReference type="Gene3D" id="1.10.10.10">
    <property type="entry name" value="Winged helix-like DNA-binding domain superfamily/Winged helix DNA-binding domain"/>
    <property type="match status" value="1"/>
</dbReference>
<evidence type="ECO:0000256" key="1">
    <source>
        <dbReference type="ARBA" id="ARBA00023015"/>
    </source>
</evidence>
<evidence type="ECO:0000256" key="2">
    <source>
        <dbReference type="ARBA" id="ARBA00023163"/>
    </source>
</evidence>
<proteinExistence type="predicted"/>
<sequence length="262" mass="29812">MVSWRRSRLLNWYSRNLHELSCVLLTKGDIVQYATIIYRHPNGWPQSLGNKFAEHDGVVPVGLHSSHLLGDGTAVMLYEFEGDPAAVSEILSESQITTDYRVTQHRECTVAYIHYKPTTTVEELIDIPMRNGLIVDKPMLFHEDGGLEVTFIGLRADIKRALDETPSILSTTVERVGEYEPSVQKLFTKLSGRQREILRTAHELGYYQQPRETTYQEIASELDCTAANVGDVLRRIENMVIDEIVRTALDTDHEAPPMRSVW</sequence>
<dbReference type="Proteomes" id="UP000001903">
    <property type="component" value="Plasmid pHTUR03"/>
</dbReference>
<dbReference type="InterPro" id="IPR013324">
    <property type="entry name" value="RNA_pol_sigma_r3/r4-like"/>
</dbReference>
<evidence type="ECO:0000313" key="6">
    <source>
        <dbReference type="Proteomes" id="UP000001903"/>
    </source>
</evidence>
<gene>
    <name evidence="5" type="ordered locus">Htur_4963</name>
</gene>
<evidence type="ECO:0000313" key="5">
    <source>
        <dbReference type="EMBL" id="ADB63699.1"/>
    </source>
</evidence>
<reference evidence="5 6" key="1">
    <citation type="journal article" date="2010" name="Stand. Genomic Sci.">
        <title>Complete genome sequence of Haloterrigena turkmenica type strain (4k).</title>
        <authorList>
            <person name="Saunders E."/>
            <person name="Tindall B.J."/>
            <person name="Fahnrich R."/>
            <person name="Lapidus A."/>
            <person name="Copeland A."/>
            <person name="Del Rio T.G."/>
            <person name="Lucas S."/>
            <person name="Chen F."/>
            <person name="Tice H."/>
            <person name="Cheng J.F."/>
            <person name="Han C."/>
            <person name="Detter J.C."/>
            <person name="Bruce D."/>
            <person name="Goodwin L."/>
            <person name="Chain P."/>
            <person name="Pitluck S."/>
            <person name="Pati A."/>
            <person name="Ivanova N."/>
            <person name="Mavromatis K."/>
            <person name="Chen A."/>
            <person name="Palaniappan K."/>
            <person name="Land M."/>
            <person name="Hauser L."/>
            <person name="Chang Y.J."/>
            <person name="Jeffries C.D."/>
            <person name="Brettin T."/>
            <person name="Rohde M."/>
            <person name="Goker M."/>
            <person name="Bristow J."/>
            <person name="Eisen J.A."/>
            <person name="Markowitz V."/>
            <person name="Hugenholtz P."/>
            <person name="Klenk H.P."/>
            <person name="Kyrpides N.C."/>
        </authorList>
    </citation>
    <scope>NUCLEOTIDE SEQUENCE [LARGE SCALE GENOMIC DNA]</scope>
    <source>
        <strain evidence="6">ATCC 51198 / DSM 5511 / JCM 9101 / NCIMB 13204 / VKM B-1734 / 4k</strain>
    </source>
</reference>
<dbReference type="InterPro" id="IPR036388">
    <property type="entry name" value="WH-like_DNA-bd_sf"/>
</dbReference>
<dbReference type="InterPro" id="IPR007050">
    <property type="entry name" value="HTH_bacterioopsin"/>
</dbReference>
<dbReference type="PANTHER" id="PTHR34236:SF1">
    <property type="entry name" value="DIMETHYL SULFOXIDE REDUCTASE TRANSCRIPTIONAL ACTIVATOR"/>
    <property type="match status" value="1"/>
</dbReference>
<keyword evidence="2" id="KW-0804">Transcription</keyword>
<dbReference type="SUPFAM" id="SSF88659">
    <property type="entry name" value="Sigma3 and sigma4 domains of RNA polymerase sigma factors"/>
    <property type="match status" value="1"/>
</dbReference>
<feature type="domain" description="HVO-0513-like N-terminal" evidence="4">
    <location>
        <begin position="48"/>
        <end position="179"/>
    </location>
</feature>
<dbReference type="PANTHER" id="PTHR34236">
    <property type="entry name" value="DIMETHYL SULFOXIDE REDUCTASE TRANSCRIPTIONAL ACTIVATOR"/>
    <property type="match status" value="1"/>
</dbReference>
<geneLocation type="plasmid" evidence="5 6">
    <name>pHTUR03</name>
</geneLocation>
<dbReference type="Pfam" id="PF04967">
    <property type="entry name" value="HTH_10"/>
    <property type="match status" value="1"/>
</dbReference>
<feature type="domain" description="HTH bat-type" evidence="3">
    <location>
        <begin position="190"/>
        <end position="241"/>
    </location>
</feature>
<dbReference type="KEGG" id="htu:Htur_4963"/>